<dbReference type="PANTHER" id="PTHR16008:SF4">
    <property type="entry name" value="F-BOX ONLY PROTEIN 4"/>
    <property type="match status" value="1"/>
</dbReference>
<comment type="caution">
    <text evidence="3">The sequence shown here is derived from an EMBL/GenBank/DDBJ whole genome shotgun (WGS) entry which is preliminary data.</text>
</comment>
<evidence type="ECO:0000259" key="1">
    <source>
        <dbReference type="SMART" id="SM00256"/>
    </source>
</evidence>
<protein>
    <submittedName>
        <fullName evidence="3">F-box domain, cyclin</fullName>
    </submittedName>
</protein>
<dbReference type="EMBL" id="CACTIH010005593">
    <property type="protein sequence ID" value="CAA2998415.1"/>
    <property type="molecule type" value="Genomic_DNA"/>
</dbReference>
<dbReference type="Gene3D" id="1.20.1280.50">
    <property type="match status" value="1"/>
</dbReference>
<dbReference type="Gramene" id="OE9A065956T1">
    <property type="protein sequence ID" value="OE9A065956C1"/>
    <property type="gene ID" value="OE9A065956"/>
</dbReference>
<keyword evidence="4" id="KW-1185">Reference proteome</keyword>
<dbReference type="Proteomes" id="UP000594638">
    <property type="component" value="Unassembled WGS sequence"/>
</dbReference>
<evidence type="ECO:0000313" key="3">
    <source>
        <dbReference type="EMBL" id="CAA3014613.1"/>
    </source>
</evidence>
<dbReference type="OrthoDB" id="3219396at2759"/>
<proteinExistence type="predicted"/>
<dbReference type="InterPro" id="IPR036047">
    <property type="entry name" value="F-box-like_dom_sf"/>
</dbReference>
<dbReference type="SUPFAM" id="SSF81383">
    <property type="entry name" value="F-box domain"/>
    <property type="match status" value="1"/>
</dbReference>
<dbReference type="GO" id="GO:0031146">
    <property type="term" value="P:SCF-dependent proteasomal ubiquitin-dependent protein catabolic process"/>
    <property type="evidence" value="ECO:0007669"/>
    <property type="project" value="InterPro"/>
</dbReference>
<evidence type="ECO:0000313" key="2">
    <source>
        <dbReference type="EMBL" id="CAA2998415.1"/>
    </source>
</evidence>
<dbReference type="GO" id="GO:0000209">
    <property type="term" value="P:protein polyubiquitination"/>
    <property type="evidence" value="ECO:0007669"/>
    <property type="project" value="TreeGrafter"/>
</dbReference>
<dbReference type="InterPro" id="IPR001810">
    <property type="entry name" value="F-box_dom"/>
</dbReference>
<accession>A0A8S0UCS5</accession>
<sequence length="259" mass="30092">MSPSQSIQNSLPHDISLKIASSLQVFDVCSLGSCSRFWRELCGSDCVWEPLCKDRWPALDFDKDSSFFQYRNFELDQEIVSNLKGWRALYINKHNEIAEKAALVMNFVEDALAFESIEVGRYLKAIEFMKSMQFGFKDVQMFFLKRKHNVLLNLVGLHYSIIWLDVPSIYIMEALHSNEITKRQVCVQWWKLGRWCRGFRLRDELCSRSVSLEDLVASNEEVLRVLHRGAIHEVLRVQISAVKPTSTSWSHQVAQNVNK</sequence>
<dbReference type="AlphaFoldDB" id="A0A8S0UCS5"/>
<dbReference type="InterPro" id="IPR039588">
    <property type="entry name" value="FBXO4"/>
</dbReference>
<organism evidence="3 4">
    <name type="scientific">Olea europaea subsp. europaea</name>
    <dbReference type="NCBI Taxonomy" id="158383"/>
    <lineage>
        <taxon>Eukaryota</taxon>
        <taxon>Viridiplantae</taxon>
        <taxon>Streptophyta</taxon>
        <taxon>Embryophyta</taxon>
        <taxon>Tracheophyta</taxon>
        <taxon>Spermatophyta</taxon>
        <taxon>Magnoliopsida</taxon>
        <taxon>eudicotyledons</taxon>
        <taxon>Gunneridae</taxon>
        <taxon>Pentapetalae</taxon>
        <taxon>asterids</taxon>
        <taxon>lamiids</taxon>
        <taxon>Lamiales</taxon>
        <taxon>Oleaceae</taxon>
        <taxon>Oleeae</taxon>
        <taxon>Olea</taxon>
    </lineage>
</organism>
<dbReference type="SMART" id="SM00256">
    <property type="entry name" value="FBOX"/>
    <property type="match status" value="1"/>
</dbReference>
<gene>
    <name evidence="2" type="ORF">OLEA9_A065956</name>
    <name evidence="3" type="ORF">OLEA9_A090221</name>
</gene>
<evidence type="ECO:0000313" key="4">
    <source>
        <dbReference type="Proteomes" id="UP000594638"/>
    </source>
</evidence>
<name>A0A8S0UCS5_OLEEU</name>
<dbReference type="PANTHER" id="PTHR16008">
    <property type="entry name" value="F-BOX ONLY PROTEIN 4"/>
    <property type="match status" value="1"/>
</dbReference>
<dbReference type="Pfam" id="PF12937">
    <property type="entry name" value="F-box-like"/>
    <property type="match status" value="1"/>
</dbReference>
<dbReference type="Gramene" id="OE9A090221T1">
    <property type="protein sequence ID" value="OE9A090221C1"/>
    <property type="gene ID" value="OE9A090221"/>
</dbReference>
<reference evidence="3 4" key="1">
    <citation type="submission" date="2019-12" db="EMBL/GenBank/DDBJ databases">
        <authorList>
            <person name="Alioto T."/>
            <person name="Alioto T."/>
            <person name="Gomez Garrido J."/>
        </authorList>
    </citation>
    <scope>NUCLEOTIDE SEQUENCE [LARGE SCALE GENOMIC DNA]</scope>
</reference>
<dbReference type="EMBL" id="CACTIH010007496">
    <property type="protein sequence ID" value="CAA3014613.1"/>
    <property type="molecule type" value="Genomic_DNA"/>
</dbReference>
<feature type="domain" description="F-box" evidence="1">
    <location>
        <begin position="11"/>
        <end position="51"/>
    </location>
</feature>
<dbReference type="GO" id="GO:0019005">
    <property type="term" value="C:SCF ubiquitin ligase complex"/>
    <property type="evidence" value="ECO:0007669"/>
    <property type="project" value="TreeGrafter"/>
</dbReference>